<accession>A0A9D2D2A3</accession>
<dbReference type="AlphaFoldDB" id="A0A9D2D2A3"/>
<feature type="domain" description="Uroporphyrinogen decarboxylase (URO-D)" evidence="1">
    <location>
        <begin position="196"/>
        <end position="411"/>
    </location>
</feature>
<dbReference type="InterPro" id="IPR052024">
    <property type="entry name" value="Methanogen_methyltrans"/>
</dbReference>
<comment type="caution">
    <text evidence="2">The sequence shown here is derived from an EMBL/GenBank/DDBJ whole genome shotgun (WGS) entry which is preliminary data.</text>
</comment>
<dbReference type="Gene3D" id="3.20.20.210">
    <property type="match status" value="1"/>
</dbReference>
<dbReference type="PANTHER" id="PTHR47099">
    <property type="entry name" value="METHYLCOBAMIDE:COM METHYLTRANSFERASE MTBA"/>
    <property type="match status" value="1"/>
</dbReference>
<reference evidence="2" key="2">
    <citation type="submission" date="2021-04" db="EMBL/GenBank/DDBJ databases">
        <authorList>
            <person name="Gilroy R."/>
        </authorList>
    </citation>
    <scope>NUCLEOTIDE SEQUENCE</scope>
    <source>
        <strain evidence="2">CHK192-9172</strain>
    </source>
</reference>
<protein>
    <recommendedName>
        <fullName evidence="1">Uroporphyrinogen decarboxylase (URO-D) domain-containing protein</fullName>
    </recommendedName>
</protein>
<reference evidence="2" key="1">
    <citation type="journal article" date="2021" name="PeerJ">
        <title>Extensive microbial diversity within the chicken gut microbiome revealed by metagenomics and culture.</title>
        <authorList>
            <person name="Gilroy R."/>
            <person name="Ravi A."/>
            <person name="Getino M."/>
            <person name="Pursley I."/>
            <person name="Horton D.L."/>
            <person name="Alikhan N.F."/>
            <person name="Baker D."/>
            <person name="Gharbi K."/>
            <person name="Hall N."/>
            <person name="Watson M."/>
            <person name="Adriaenssens E.M."/>
            <person name="Foster-Nyarko E."/>
            <person name="Jarju S."/>
            <person name="Secka A."/>
            <person name="Antonio M."/>
            <person name="Oren A."/>
            <person name="Chaudhuri R.R."/>
            <person name="La Ragione R."/>
            <person name="Hildebrand F."/>
            <person name="Pallen M.J."/>
        </authorList>
    </citation>
    <scope>NUCLEOTIDE SEQUENCE</scope>
    <source>
        <strain evidence="2">CHK192-9172</strain>
    </source>
</reference>
<dbReference type="EMBL" id="DXCH01000121">
    <property type="protein sequence ID" value="HIZ07131.1"/>
    <property type="molecule type" value="Genomic_DNA"/>
</dbReference>
<evidence type="ECO:0000313" key="2">
    <source>
        <dbReference type="EMBL" id="HIZ07131.1"/>
    </source>
</evidence>
<dbReference type="Pfam" id="PF01208">
    <property type="entry name" value="URO-D"/>
    <property type="match status" value="1"/>
</dbReference>
<dbReference type="Proteomes" id="UP000824024">
    <property type="component" value="Unassembled WGS sequence"/>
</dbReference>
<dbReference type="InterPro" id="IPR038071">
    <property type="entry name" value="UROD/MetE-like_sf"/>
</dbReference>
<gene>
    <name evidence="2" type="ORF">IAA08_04255</name>
</gene>
<name>A0A9D2D2A3_9FIRM</name>
<dbReference type="SUPFAM" id="SSF51726">
    <property type="entry name" value="UROD/MetE-like"/>
    <property type="match status" value="1"/>
</dbReference>
<dbReference type="PANTHER" id="PTHR47099:SF1">
    <property type="entry name" value="METHYLCOBAMIDE:COM METHYLTRANSFERASE MTBA"/>
    <property type="match status" value="1"/>
</dbReference>
<organism evidence="2 3">
    <name type="scientific">Candidatus Eubacterium avistercoris</name>
    <dbReference type="NCBI Taxonomy" id="2838567"/>
    <lineage>
        <taxon>Bacteria</taxon>
        <taxon>Bacillati</taxon>
        <taxon>Bacillota</taxon>
        <taxon>Clostridia</taxon>
        <taxon>Eubacteriales</taxon>
        <taxon>Eubacteriaceae</taxon>
        <taxon>Eubacterium</taxon>
    </lineage>
</organism>
<evidence type="ECO:0000313" key="3">
    <source>
        <dbReference type="Proteomes" id="UP000824024"/>
    </source>
</evidence>
<evidence type="ECO:0000259" key="1">
    <source>
        <dbReference type="Pfam" id="PF01208"/>
    </source>
</evidence>
<sequence length="415" mass="46591">MSENMTGQIPPIAVRDGRVQTAVKGMTPDRVPFVPSLGNVYCLEYGVTIKEAMTDIRSVIPAMDQICREIDPDALFVPTFFPMKTMERLDSKCMGWPGSKPEFGDNAVYQVFDNSYLEDDDYEEFLKDPSRFLIQKVLARKYGALGGMSMFNPYALCGTTVLGFGALAAPPVKAALESMLDAARITSEYLQGMMELSMHAIQNGYPIWGDFVVMNPFDEFADNIRGLVNTVMDLKMDPDLLEEAVNRLADVTIPGAIAQGKMMHAKYAFIPLHAGVDEFMSPEDYHDYYWPPLKRLLDELIKNDITPMVMCEGTYYTRLETLKEIQKGKVVYFFEKQDMKKAKEELGGIACIAGNFDTGLLMHGTKEAVVEETKRLLDICAPGGGYIMSNSMSIDQCKRENLTAWYEAVMKYGKY</sequence>
<dbReference type="GO" id="GO:0004853">
    <property type="term" value="F:uroporphyrinogen decarboxylase activity"/>
    <property type="evidence" value="ECO:0007669"/>
    <property type="project" value="InterPro"/>
</dbReference>
<proteinExistence type="predicted"/>
<dbReference type="InterPro" id="IPR000257">
    <property type="entry name" value="Uroporphyrinogen_deCOase"/>
</dbReference>
<dbReference type="GO" id="GO:0006779">
    <property type="term" value="P:porphyrin-containing compound biosynthetic process"/>
    <property type="evidence" value="ECO:0007669"/>
    <property type="project" value="InterPro"/>
</dbReference>